<organism evidence="4 5">
    <name type="scientific">Agaribacillus aureus</name>
    <dbReference type="NCBI Taxonomy" id="3051825"/>
    <lineage>
        <taxon>Bacteria</taxon>
        <taxon>Pseudomonadati</taxon>
        <taxon>Bacteroidota</taxon>
        <taxon>Cytophagia</taxon>
        <taxon>Cytophagales</taxon>
        <taxon>Splendidivirgaceae</taxon>
        <taxon>Agaribacillus</taxon>
    </lineage>
</organism>
<dbReference type="InterPro" id="IPR009057">
    <property type="entry name" value="Homeodomain-like_sf"/>
</dbReference>
<dbReference type="EMBL" id="JAUJEB010000008">
    <property type="protein sequence ID" value="MDN5216339.1"/>
    <property type="molecule type" value="Genomic_DNA"/>
</dbReference>
<dbReference type="RefSeq" id="WP_346761677.1">
    <property type="nucleotide sequence ID" value="NZ_JAUJEB010000008.1"/>
</dbReference>
<dbReference type="InterPro" id="IPR000073">
    <property type="entry name" value="AB_hydrolase_1"/>
</dbReference>
<dbReference type="Gene3D" id="1.10.10.60">
    <property type="entry name" value="Homeodomain-like"/>
    <property type="match status" value="1"/>
</dbReference>
<dbReference type="SUPFAM" id="SSF46689">
    <property type="entry name" value="Homeodomain-like"/>
    <property type="match status" value="1"/>
</dbReference>
<dbReference type="InterPro" id="IPR050471">
    <property type="entry name" value="AB_hydrolase"/>
</dbReference>
<evidence type="ECO:0000259" key="3">
    <source>
        <dbReference type="PROSITE" id="PS01124"/>
    </source>
</evidence>
<accession>A0ABT8LEX7</accession>
<dbReference type="InterPro" id="IPR018060">
    <property type="entry name" value="HTH_AraC"/>
</dbReference>
<keyword evidence="5" id="KW-1185">Reference proteome</keyword>
<evidence type="ECO:0000313" key="4">
    <source>
        <dbReference type="EMBL" id="MDN5216339.1"/>
    </source>
</evidence>
<evidence type="ECO:0000256" key="2">
    <source>
        <dbReference type="ARBA" id="ARBA00023163"/>
    </source>
</evidence>
<feature type="domain" description="HTH araC/xylS-type" evidence="3">
    <location>
        <begin position="314"/>
        <end position="412"/>
    </location>
</feature>
<evidence type="ECO:0000313" key="5">
    <source>
        <dbReference type="Proteomes" id="UP001172083"/>
    </source>
</evidence>
<dbReference type="Pfam" id="PF00561">
    <property type="entry name" value="Abhydrolase_1"/>
    <property type="match status" value="1"/>
</dbReference>
<name>A0ABT8LEX7_9BACT</name>
<dbReference type="PANTHER" id="PTHR43433">
    <property type="entry name" value="HYDROLASE, ALPHA/BETA FOLD FAMILY PROTEIN"/>
    <property type="match status" value="1"/>
</dbReference>
<dbReference type="Pfam" id="PF12833">
    <property type="entry name" value="HTH_18"/>
    <property type="match status" value="1"/>
</dbReference>
<gene>
    <name evidence="4" type="ORF">QQ020_30000</name>
</gene>
<comment type="caution">
    <text evidence="4">The sequence shown here is derived from an EMBL/GenBank/DDBJ whole genome shotgun (WGS) entry which is preliminary data.</text>
</comment>
<dbReference type="SMART" id="SM00342">
    <property type="entry name" value="HTH_ARAC"/>
    <property type="match status" value="1"/>
</dbReference>
<dbReference type="GO" id="GO:0016787">
    <property type="term" value="F:hydrolase activity"/>
    <property type="evidence" value="ECO:0007669"/>
    <property type="project" value="UniProtKB-KW"/>
</dbReference>
<keyword evidence="1" id="KW-0805">Transcription regulation</keyword>
<dbReference type="SUPFAM" id="SSF53474">
    <property type="entry name" value="alpha/beta-Hydrolases"/>
    <property type="match status" value="1"/>
</dbReference>
<dbReference type="Proteomes" id="UP001172083">
    <property type="component" value="Unassembled WGS sequence"/>
</dbReference>
<dbReference type="PRINTS" id="PR00111">
    <property type="entry name" value="ABHYDROLASE"/>
</dbReference>
<sequence length="416" mass="46865">MDFQIKYAKSGRLNIAYQVIGEGKETLIAINGWISNLEECWHLPGLPEWLIALSASCKLIIFDKRGTGLSDRVNEIELPSLAQRMEDLKAIMTQEKISTTHLLGFSEGGPMALQFAATYPEKIKSLIIYGSYACWRQMPDYDIGLPAEIHEKSIKKIDEHWGQAIGLHLMGPSVCQNKVYQNAWASFLRKSASPNTAIALYKMNSAIDIRTILPKITVPVLVLHREGDKLISPALGKHIADHIPGATWLLLPGSDHFPWLGNSRDIVNAIHQFMGPDDSVANEYIPSAANKHDTLAKMALKTKKLTEEDLDKLFEIKTFLASNYLQNPSINDISRDFGINTFKLKLGFKYLFKLPVKQFLLELRLRHAYRLILETEKPVAEVAAITGYQQTANFSKAFRQKFGKNPNALRRSQFIS</sequence>
<dbReference type="InterPro" id="IPR029058">
    <property type="entry name" value="AB_hydrolase_fold"/>
</dbReference>
<dbReference type="PROSITE" id="PS01124">
    <property type="entry name" value="HTH_ARAC_FAMILY_2"/>
    <property type="match status" value="1"/>
</dbReference>
<keyword evidence="2" id="KW-0804">Transcription</keyword>
<dbReference type="Gene3D" id="3.40.50.1820">
    <property type="entry name" value="alpha/beta hydrolase"/>
    <property type="match status" value="1"/>
</dbReference>
<proteinExistence type="predicted"/>
<keyword evidence="4" id="KW-0378">Hydrolase</keyword>
<reference evidence="4" key="1">
    <citation type="submission" date="2023-06" db="EMBL/GenBank/DDBJ databases">
        <title>Genomic of Agaribacillus aureum.</title>
        <authorList>
            <person name="Wang G."/>
        </authorList>
    </citation>
    <scope>NUCLEOTIDE SEQUENCE</scope>
    <source>
        <strain evidence="4">BMA12</strain>
    </source>
</reference>
<evidence type="ECO:0000256" key="1">
    <source>
        <dbReference type="ARBA" id="ARBA00023015"/>
    </source>
</evidence>
<protein>
    <submittedName>
        <fullName evidence="4">Alpha/beta fold hydrolase</fullName>
    </submittedName>
</protein>
<dbReference type="PANTHER" id="PTHR43433:SF8">
    <property type="entry name" value="BIFUNCTIONAL LIPASE_ADENYLATE CYCLASE LIPJ"/>
    <property type="match status" value="1"/>
</dbReference>